<feature type="signal peptide" evidence="1">
    <location>
        <begin position="1"/>
        <end position="21"/>
    </location>
</feature>
<protein>
    <recommendedName>
        <fullName evidence="2">Nucleotide-diphospho-sugar transferase domain-containing protein</fullName>
    </recommendedName>
</protein>
<feature type="domain" description="Nucleotide-diphospho-sugar transferase" evidence="2">
    <location>
        <begin position="147"/>
        <end position="330"/>
    </location>
</feature>
<dbReference type="PANTHER" id="PTHR47032:SF1">
    <property type="entry name" value="UDP-D-XYLOSE:L-FUCOSE ALPHA-1,3-D-XYLOSYLTRANSFERASE-RELATED"/>
    <property type="match status" value="1"/>
</dbReference>
<proteinExistence type="predicted"/>
<sequence>MQHRWSFAALIVLISTQATGASFDDQATTSLHDHAADLELTPDNWQQVVDIIANDKRQIIISTFQGVKPKITEMTGNFMTWLHSANVSNNVLFMSEGPENSCPALWEKGIPCWHDAACPQGDQLPEQLGHYRNAQVHWYCKYWWGATLTEAGYTVLFLDNDAVVVGDPFQGMQPDRYDLEALSDWVQRTLPPDPMDTVRAAHECIYTYLYDEDSGKQYLSGTSEPLSKANHPITPCFSTGMWFAQPRPATTKFFRDLLQRVLEVHVEWDQAAANEVLMGHLLNLNANHDALRFRLLPHDQYTNLRTYEQWAMAGQHTREVVIHPCCTADKVGDMRKAHLWQIDEWQASWGEEILTGFLACLSDKWSDQCKTYRAHDVAPVHLHSARKNHRAWKSSLVKEVSPKHLRHRLLQLRF</sequence>
<dbReference type="Proteomes" id="UP001465755">
    <property type="component" value="Unassembled WGS sequence"/>
</dbReference>
<evidence type="ECO:0000256" key="1">
    <source>
        <dbReference type="SAM" id="SignalP"/>
    </source>
</evidence>
<dbReference type="GO" id="GO:0016757">
    <property type="term" value="F:glycosyltransferase activity"/>
    <property type="evidence" value="ECO:0007669"/>
    <property type="project" value="TreeGrafter"/>
</dbReference>
<dbReference type="GO" id="GO:0005794">
    <property type="term" value="C:Golgi apparatus"/>
    <property type="evidence" value="ECO:0007669"/>
    <property type="project" value="TreeGrafter"/>
</dbReference>
<keyword evidence="1" id="KW-0732">Signal</keyword>
<accession>A0AAW1P3P3</accession>
<comment type="caution">
    <text evidence="3">The sequence shown here is derived from an EMBL/GenBank/DDBJ whole genome shotgun (WGS) entry which is preliminary data.</text>
</comment>
<reference evidence="3 4" key="1">
    <citation type="journal article" date="2024" name="Nat. Commun.">
        <title>Phylogenomics reveals the evolutionary origins of lichenization in chlorophyte algae.</title>
        <authorList>
            <person name="Puginier C."/>
            <person name="Libourel C."/>
            <person name="Otte J."/>
            <person name="Skaloud P."/>
            <person name="Haon M."/>
            <person name="Grisel S."/>
            <person name="Petersen M."/>
            <person name="Berrin J.G."/>
            <person name="Delaux P.M."/>
            <person name="Dal Grande F."/>
            <person name="Keller J."/>
        </authorList>
    </citation>
    <scope>NUCLEOTIDE SEQUENCE [LARGE SCALE GENOMIC DNA]</scope>
    <source>
        <strain evidence="3 4">SAG 2036</strain>
    </source>
</reference>
<feature type="chain" id="PRO_5043475128" description="Nucleotide-diphospho-sugar transferase domain-containing protein" evidence="1">
    <location>
        <begin position="22"/>
        <end position="414"/>
    </location>
</feature>
<dbReference type="InterPro" id="IPR005069">
    <property type="entry name" value="Nucl-diP-sugar_transferase"/>
</dbReference>
<gene>
    <name evidence="3" type="ORF">WJX73_007323</name>
</gene>
<dbReference type="EMBL" id="JALJOQ010000048">
    <property type="protein sequence ID" value="KAK9804663.1"/>
    <property type="molecule type" value="Genomic_DNA"/>
</dbReference>
<organism evidence="3 4">
    <name type="scientific">Symbiochloris irregularis</name>
    <dbReference type="NCBI Taxonomy" id="706552"/>
    <lineage>
        <taxon>Eukaryota</taxon>
        <taxon>Viridiplantae</taxon>
        <taxon>Chlorophyta</taxon>
        <taxon>core chlorophytes</taxon>
        <taxon>Trebouxiophyceae</taxon>
        <taxon>Trebouxiales</taxon>
        <taxon>Trebouxiaceae</taxon>
        <taxon>Symbiochloris</taxon>
    </lineage>
</organism>
<evidence type="ECO:0000313" key="3">
    <source>
        <dbReference type="EMBL" id="KAK9804663.1"/>
    </source>
</evidence>
<keyword evidence="4" id="KW-1185">Reference proteome</keyword>
<dbReference type="Pfam" id="PF03407">
    <property type="entry name" value="Nucleotid_trans"/>
    <property type="match status" value="1"/>
</dbReference>
<dbReference type="AlphaFoldDB" id="A0AAW1P3P3"/>
<dbReference type="PANTHER" id="PTHR47032">
    <property type="entry name" value="UDP-D-XYLOSE:L-FUCOSE ALPHA-1,3-D-XYLOSYLTRANSFERASE-RELATED"/>
    <property type="match status" value="1"/>
</dbReference>
<evidence type="ECO:0000313" key="4">
    <source>
        <dbReference type="Proteomes" id="UP001465755"/>
    </source>
</evidence>
<dbReference type="InterPro" id="IPR052636">
    <property type="entry name" value="UDP-D-xylose:L-fucose_XylT"/>
</dbReference>
<name>A0AAW1P3P3_9CHLO</name>
<evidence type="ECO:0000259" key="2">
    <source>
        <dbReference type="Pfam" id="PF03407"/>
    </source>
</evidence>